<proteinExistence type="inferred from homology"/>
<name>A0A1R4K9Y8_9MICO</name>
<keyword evidence="11 20" id="KW-0418">Kinase</keyword>
<comment type="catalytic activity">
    <reaction evidence="16">
        <text>L-tyrosyl-[protein] + ATP = O-phospho-L-tyrosyl-[protein] + ADP + H(+)</text>
        <dbReference type="Rhea" id="RHEA:10596"/>
        <dbReference type="Rhea" id="RHEA-COMP:10136"/>
        <dbReference type="Rhea" id="RHEA-COMP:20101"/>
        <dbReference type="ChEBI" id="CHEBI:15378"/>
        <dbReference type="ChEBI" id="CHEBI:30616"/>
        <dbReference type="ChEBI" id="CHEBI:46858"/>
        <dbReference type="ChEBI" id="CHEBI:61978"/>
        <dbReference type="ChEBI" id="CHEBI:456216"/>
        <dbReference type="EC" id="2.7.10.2"/>
    </reaction>
</comment>
<dbReference type="Pfam" id="PF13614">
    <property type="entry name" value="AAA_31"/>
    <property type="match status" value="1"/>
</dbReference>
<keyword evidence="7" id="KW-0997">Cell inner membrane</keyword>
<dbReference type="GO" id="GO:0042802">
    <property type="term" value="F:identical protein binding"/>
    <property type="evidence" value="ECO:0007669"/>
    <property type="project" value="UniProtKB-ARBA"/>
</dbReference>
<dbReference type="FunFam" id="3.40.50.300:FF:000527">
    <property type="entry name" value="Tyrosine-protein kinase etk"/>
    <property type="match status" value="1"/>
</dbReference>
<sequence length="457" mass="47712">MDLRDFIRVFRRQLVVIIAMTVIGLCAGAIVGLVTPQRYEASTQLMVSVDAGSTSSPVELTQGNSYAQQVVESYRSVLTSSLVLQPVIDDLGLDLTTDQLAAKVSTSLGTRGVIITTTVSDANPGQAARIANAIGDSFATVITDELERREQATSYRIRIIPVQPATVPTKPVAPNLPLSIMLGAVLGLGAGIGIALLRQVLDRRIRTLDDVEKAVAAPVLGGVALDPEASARPLIVANAPHDPRAEAFRSLRTNVRFLFPPHGTGVFVVTSPGPSEGKSTTAANLAIALGESGYRVALIDADLRKPRVASLFGIEGAIGLSDVLIGRVSVNDVIQRWGRGTFFVLPSGTVPPNPAELLGSDQMSTLIDDLKAAFDVIIIDAPPVLPVTDAAVLSRLTTGALLVAAAEATTTDNLTAAAERIVAVDGKVLGTVVTMLPVRGADKTAYGTYGYGALAKA</sequence>
<evidence type="ECO:0000256" key="13">
    <source>
        <dbReference type="ARBA" id="ARBA00022989"/>
    </source>
</evidence>
<evidence type="ECO:0000256" key="10">
    <source>
        <dbReference type="ARBA" id="ARBA00022741"/>
    </source>
</evidence>
<keyword evidence="21" id="KW-1185">Reference proteome</keyword>
<keyword evidence="8 20" id="KW-0808">Transferase</keyword>
<evidence type="ECO:0000256" key="1">
    <source>
        <dbReference type="ARBA" id="ARBA00004429"/>
    </source>
</evidence>
<evidence type="ECO:0000256" key="9">
    <source>
        <dbReference type="ARBA" id="ARBA00022692"/>
    </source>
</evidence>
<dbReference type="PANTHER" id="PTHR32309">
    <property type="entry name" value="TYROSINE-PROTEIN KINASE"/>
    <property type="match status" value="1"/>
</dbReference>
<feature type="transmembrane region" description="Helical" evidence="17">
    <location>
        <begin position="14"/>
        <end position="34"/>
    </location>
</feature>
<evidence type="ECO:0000256" key="7">
    <source>
        <dbReference type="ARBA" id="ARBA00022519"/>
    </source>
</evidence>
<comment type="subcellular location">
    <subcellularLocation>
        <location evidence="1">Cell inner membrane</location>
        <topology evidence="1">Multi-pass membrane protein</topology>
    </subcellularLocation>
</comment>
<gene>
    <name evidence="20" type="ORF">FM104_11105</name>
</gene>
<evidence type="ECO:0000313" key="20">
    <source>
        <dbReference type="EMBL" id="SJN40833.1"/>
    </source>
</evidence>
<dbReference type="InterPro" id="IPR027417">
    <property type="entry name" value="P-loop_NTPase"/>
</dbReference>
<dbReference type="Gene3D" id="3.40.50.300">
    <property type="entry name" value="P-loop containing nucleotide triphosphate hydrolases"/>
    <property type="match status" value="1"/>
</dbReference>
<dbReference type="EMBL" id="FUKO01000026">
    <property type="protein sequence ID" value="SJN40833.1"/>
    <property type="molecule type" value="Genomic_DNA"/>
</dbReference>
<dbReference type="CDD" id="cd05387">
    <property type="entry name" value="BY-kinase"/>
    <property type="match status" value="1"/>
</dbReference>
<accession>A0A1R4K9Y8</accession>
<dbReference type="RefSeq" id="WP_087132300.1">
    <property type="nucleotide sequence ID" value="NZ_FUKO01000026.1"/>
</dbReference>
<comment type="similarity">
    <text evidence="3">Belongs to the CpsD/CapB family.</text>
</comment>
<feature type="transmembrane region" description="Helical" evidence="17">
    <location>
        <begin position="176"/>
        <end position="197"/>
    </location>
</feature>
<evidence type="ECO:0000259" key="18">
    <source>
        <dbReference type="Pfam" id="PF02706"/>
    </source>
</evidence>
<keyword evidence="10" id="KW-0547">Nucleotide-binding</keyword>
<dbReference type="InterPro" id="IPR050445">
    <property type="entry name" value="Bact_polysacc_biosynth/exp"/>
</dbReference>
<evidence type="ECO:0000256" key="16">
    <source>
        <dbReference type="ARBA" id="ARBA00051245"/>
    </source>
</evidence>
<dbReference type="AlphaFoldDB" id="A0A1R4K9Y8"/>
<evidence type="ECO:0000256" key="15">
    <source>
        <dbReference type="ARBA" id="ARBA00023137"/>
    </source>
</evidence>
<evidence type="ECO:0000256" key="11">
    <source>
        <dbReference type="ARBA" id="ARBA00022777"/>
    </source>
</evidence>
<dbReference type="OrthoDB" id="9812433at2"/>
<reference evidence="20 21" key="1">
    <citation type="submission" date="2017-02" db="EMBL/GenBank/DDBJ databases">
        <authorList>
            <person name="Peterson S.W."/>
        </authorList>
    </citation>
    <scope>NUCLEOTIDE SEQUENCE [LARGE SCALE GENOMIC DNA]</scope>
    <source>
        <strain evidence="20 21">B Mb 05.01</strain>
    </source>
</reference>
<evidence type="ECO:0000256" key="6">
    <source>
        <dbReference type="ARBA" id="ARBA00022475"/>
    </source>
</evidence>
<evidence type="ECO:0000256" key="3">
    <source>
        <dbReference type="ARBA" id="ARBA00007316"/>
    </source>
</evidence>
<dbReference type="PANTHER" id="PTHR32309:SF13">
    <property type="entry name" value="FERRIC ENTEROBACTIN TRANSPORT PROTEIN FEPE"/>
    <property type="match status" value="1"/>
</dbReference>
<dbReference type="InterPro" id="IPR003856">
    <property type="entry name" value="LPS_length_determ_N"/>
</dbReference>
<comment type="similarity">
    <text evidence="2">Belongs to the CpsC/CapA family.</text>
</comment>
<keyword evidence="6" id="KW-1003">Cell membrane</keyword>
<dbReference type="GO" id="GO:0005524">
    <property type="term" value="F:ATP binding"/>
    <property type="evidence" value="ECO:0007669"/>
    <property type="project" value="UniProtKB-KW"/>
</dbReference>
<feature type="domain" description="Polysaccharide chain length determinant N-terminal" evidence="18">
    <location>
        <begin position="1"/>
        <end position="91"/>
    </location>
</feature>
<comment type="similarity">
    <text evidence="4">Belongs to the etk/wzc family.</text>
</comment>
<dbReference type="Pfam" id="PF02706">
    <property type="entry name" value="Wzz"/>
    <property type="match status" value="1"/>
</dbReference>
<evidence type="ECO:0000259" key="19">
    <source>
        <dbReference type="Pfam" id="PF13614"/>
    </source>
</evidence>
<keyword evidence="14 17" id="KW-0472">Membrane</keyword>
<dbReference type="NCBIfam" id="TIGR01007">
    <property type="entry name" value="eps_fam"/>
    <property type="match status" value="1"/>
</dbReference>
<keyword evidence="13 17" id="KW-1133">Transmembrane helix</keyword>
<dbReference type="GO" id="GO:0005886">
    <property type="term" value="C:plasma membrane"/>
    <property type="evidence" value="ECO:0007669"/>
    <property type="project" value="UniProtKB-SubCell"/>
</dbReference>
<dbReference type="GO" id="GO:0004715">
    <property type="term" value="F:non-membrane spanning protein tyrosine kinase activity"/>
    <property type="evidence" value="ECO:0007669"/>
    <property type="project" value="UniProtKB-EC"/>
</dbReference>
<keyword evidence="9 17" id="KW-0812">Transmembrane</keyword>
<evidence type="ECO:0000256" key="4">
    <source>
        <dbReference type="ARBA" id="ARBA00008883"/>
    </source>
</evidence>
<evidence type="ECO:0000256" key="17">
    <source>
        <dbReference type="SAM" id="Phobius"/>
    </source>
</evidence>
<dbReference type="SUPFAM" id="SSF52540">
    <property type="entry name" value="P-loop containing nucleoside triphosphate hydrolases"/>
    <property type="match status" value="1"/>
</dbReference>
<dbReference type="EC" id="2.7.10.2" evidence="5"/>
<keyword evidence="12" id="KW-0067">ATP-binding</keyword>
<evidence type="ECO:0000256" key="14">
    <source>
        <dbReference type="ARBA" id="ARBA00023136"/>
    </source>
</evidence>
<dbReference type="InterPro" id="IPR025669">
    <property type="entry name" value="AAA_dom"/>
</dbReference>
<organism evidence="20 21">
    <name type="scientific">Microbacterium esteraromaticum</name>
    <dbReference type="NCBI Taxonomy" id="57043"/>
    <lineage>
        <taxon>Bacteria</taxon>
        <taxon>Bacillati</taxon>
        <taxon>Actinomycetota</taxon>
        <taxon>Actinomycetes</taxon>
        <taxon>Micrococcales</taxon>
        <taxon>Microbacteriaceae</taxon>
        <taxon>Microbacterium</taxon>
    </lineage>
</organism>
<evidence type="ECO:0000256" key="12">
    <source>
        <dbReference type="ARBA" id="ARBA00022840"/>
    </source>
</evidence>
<dbReference type="Proteomes" id="UP000196320">
    <property type="component" value="Unassembled WGS sequence"/>
</dbReference>
<protein>
    <recommendedName>
        <fullName evidence="5">non-specific protein-tyrosine kinase</fullName>
        <ecNumber evidence="5">2.7.10.2</ecNumber>
    </recommendedName>
</protein>
<evidence type="ECO:0000256" key="5">
    <source>
        <dbReference type="ARBA" id="ARBA00011903"/>
    </source>
</evidence>
<evidence type="ECO:0000313" key="21">
    <source>
        <dbReference type="Proteomes" id="UP000196320"/>
    </source>
</evidence>
<dbReference type="InterPro" id="IPR005702">
    <property type="entry name" value="Wzc-like_C"/>
</dbReference>
<evidence type="ECO:0000256" key="8">
    <source>
        <dbReference type="ARBA" id="ARBA00022679"/>
    </source>
</evidence>
<keyword evidence="15" id="KW-0829">Tyrosine-protein kinase</keyword>
<evidence type="ECO:0000256" key="2">
    <source>
        <dbReference type="ARBA" id="ARBA00006683"/>
    </source>
</evidence>
<feature type="domain" description="AAA" evidence="19">
    <location>
        <begin position="277"/>
        <end position="393"/>
    </location>
</feature>